<evidence type="ECO:0000256" key="3">
    <source>
        <dbReference type="ARBA" id="ARBA00022927"/>
    </source>
</evidence>
<feature type="region of interest" description="Disordered" evidence="11">
    <location>
        <begin position="1"/>
        <end position="89"/>
    </location>
</feature>
<feature type="compositionally biased region" description="Basic and acidic residues" evidence="11">
    <location>
        <begin position="43"/>
        <end position="62"/>
    </location>
</feature>
<keyword evidence="2 10" id="KW-0813">Transport</keyword>
<evidence type="ECO:0000256" key="9">
    <source>
        <dbReference type="ARBA" id="ARBA00046271"/>
    </source>
</evidence>
<comment type="caution">
    <text evidence="13">The sequence shown here is derived from an EMBL/GenBank/DDBJ whole genome shotgun (WGS) entry which is preliminary data.</text>
</comment>
<dbReference type="InterPro" id="IPR025655">
    <property type="entry name" value="PEX14"/>
</dbReference>
<comment type="subcellular location">
    <subcellularLocation>
        <location evidence="9 10">Peroxisome membrane</location>
    </subcellularLocation>
</comment>
<evidence type="ECO:0000256" key="6">
    <source>
        <dbReference type="ARBA" id="ARBA00023140"/>
    </source>
</evidence>
<evidence type="ECO:0000256" key="4">
    <source>
        <dbReference type="ARBA" id="ARBA00023010"/>
    </source>
</evidence>
<dbReference type="InterPro" id="IPR036388">
    <property type="entry name" value="WH-like_DNA-bd_sf"/>
</dbReference>
<evidence type="ECO:0000256" key="10">
    <source>
        <dbReference type="RuleBase" id="RU367032"/>
    </source>
</evidence>
<evidence type="ECO:0000256" key="5">
    <source>
        <dbReference type="ARBA" id="ARBA00023136"/>
    </source>
</evidence>
<evidence type="ECO:0000256" key="1">
    <source>
        <dbReference type="ARBA" id="ARBA00005443"/>
    </source>
</evidence>
<keyword evidence="14" id="KW-1185">Reference proteome</keyword>
<dbReference type="AlphaFoldDB" id="A0A433B9K3"/>
<feature type="domain" description="Peroxisome membrane anchor protein Pex14p N-terminal" evidence="12">
    <location>
        <begin position="101"/>
        <end position="145"/>
    </location>
</feature>
<evidence type="ECO:0000256" key="2">
    <source>
        <dbReference type="ARBA" id="ARBA00022448"/>
    </source>
</evidence>
<comment type="function">
    <text evidence="10">Component of the PEX13-PEX14 docking complex, a translocon channel that specifically mediates the import of peroxisomal cargo proteins bound to PEX5 receptor. The PEX13-PEX14 docking complex forms a large import pore which can be opened to a diameter of about 9 nm. Mechanistically, PEX5 receptor along with cargo proteins associates with the PEX14 subunit of the PEX13-PEX14 docking complex in the cytosol, leading to the insertion of the receptor into the organelle membrane with the concomitant translocation of the cargo into the peroxisome matrix.</text>
</comment>
<dbReference type="Proteomes" id="UP000268093">
    <property type="component" value="Unassembled WGS sequence"/>
</dbReference>
<feature type="region of interest" description="Disordered" evidence="11">
    <location>
        <begin position="435"/>
        <end position="493"/>
    </location>
</feature>
<proteinExistence type="inferred from homology"/>
<dbReference type="Pfam" id="PF04695">
    <property type="entry name" value="Pex14_N"/>
    <property type="match status" value="1"/>
</dbReference>
<keyword evidence="4" id="KW-0811">Translocation</keyword>
<keyword evidence="5 10" id="KW-0472">Membrane</keyword>
<feature type="compositionally biased region" description="Low complexity" evidence="11">
    <location>
        <begin position="64"/>
        <end position="74"/>
    </location>
</feature>
<evidence type="ECO:0000313" key="14">
    <source>
        <dbReference type="Proteomes" id="UP000268093"/>
    </source>
</evidence>
<name>A0A433B9K3_9FUNG</name>
<keyword evidence="3 10" id="KW-0653">Protein transport</keyword>
<evidence type="ECO:0000259" key="12">
    <source>
        <dbReference type="Pfam" id="PF04695"/>
    </source>
</evidence>
<dbReference type="PANTHER" id="PTHR23058:SF0">
    <property type="entry name" value="PEROXISOMAL MEMBRANE PROTEIN PEX14"/>
    <property type="match status" value="1"/>
</dbReference>
<reference evidence="13 14" key="1">
    <citation type="journal article" date="2018" name="New Phytol.">
        <title>Phylogenomics of Endogonaceae and evolution of mycorrhizas within Mucoromycota.</title>
        <authorList>
            <person name="Chang Y."/>
            <person name="Desiro A."/>
            <person name="Na H."/>
            <person name="Sandor L."/>
            <person name="Lipzen A."/>
            <person name="Clum A."/>
            <person name="Barry K."/>
            <person name="Grigoriev I.V."/>
            <person name="Martin F.M."/>
            <person name="Stajich J.E."/>
            <person name="Smith M.E."/>
            <person name="Bonito G."/>
            <person name="Spatafora J.W."/>
        </authorList>
    </citation>
    <scope>NUCLEOTIDE SEQUENCE [LARGE SCALE GENOMIC DNA]</scope>
    <source>
        <strain evidence="13 14">GMNB39</strain>
    </source>
</reference>
<dbReference type="GO" id="GO:0016560">
    <property type="term" value="P:protein import into peroxisome matrix, docking"/>
    <property type="evidence" value="ECO:0007669"/>
    <property type="project" value="UniProtKB-UniRule"/>
</dbReference>
<dbReference type="GO" id="GO:0005778">
    <property type="term" value="C:peroxisomal membrane"/>
    <property type="evidence" value="ECO:0007669"/>
    <property type="project" value="UniProtKB-SubCell"/>
</dbReference>
<dbReference type="GO" id="GO:1990429">
    <property type="term" value="C:peroxisomal importomer complex"/>
    <property type="evidence" value="ECO:0007669"/>
    <property type="project" value="TreeGrafter"/>
</dbReference>
<evidence type="ECO:0000256" key="7">
    <source>
        <dbReference type="ARBA" id="ARBA00029502"/>
    </source>
</evidence>
<accession>A0A433B9K3</accession>
<protein>
    <recommendedName>
        <fullName evidence="7 10">Peroxisomal membrane protein PEX14</fullName>
    </recommendedName>
    <alternativeName>
        <fullName evidence="8 10">Peroxin-14</fullName>
    </alternativeName>
</protein>
<feature type="compositionally biased region" description="Polar residues" evidence="11">
    <location>
        <begin position="75"/>
        <end position="89"/>
    </location>
</feature>
<organism evidence="13 14">
    <name type="scientific">Jimgerdemannia flammicorona</name>
    <dbReference type="NCBI Taxonomy" id="994334"/>
    <lineage>
        <taxon>Eukaryota</taxon>
        <taxon>Fungi</taxon>
        <taxon>Fungi incertae sedis</taxon>
        <taxon>Mucoromycota</taxon>
        <taxon>Mucoromycotina</taxon>
        <taxon>Endogonomycetes</taxon>
        <taxon>Endogonales</taxon>
        <taxon>Endogonaceae</taxon>
        <taxon>Jimgerdemannia</taxon>
    </lineage>
</organism>
<dbReference type="Gene3D" id="1.10.10.10">
    <property type="entry name" value="Winged helix-like DNA-binding domain superfamily/Winged helix DNA-binding domain"/>
    <property type="match status" value="1"/>
</dbReference>
<evidence type="ECO:0000313" key="13">
    <source>
        <dbReference type="EMBL" id="RUP15454.1"/>
    </source>
</evidence>
<dbReference type="GO" id="GO:0005102">
    <property type="term" value="F:signaling receptor binding"/>
    <property type="evidence" value="ECO:0007669"/>
    <property type="project" value="TreeGrafter"/>
</dbReference>
<evidence type="ECO:0000256" key="11">
    <source>
        <dbReference type="SAM" id="MobiDB-lite"/>
    </source>
</evidence>
<evidence type="ECO:0000256" key="8">
    <source>
        <dbReference type="ARBA" id="ARBA00029691"/>
    </source>
</evidence>
<dbReference type="EMBL" id="RBNI01015403">
    <property type="protein sequence ID" value="RUP15454.1"/>
    <property type="molecule type" value="Genomic_DNA"/>
</dbReference>
<comment type="similarity">
    <text evidence="1 10">Belongs to the peroxin-14 family.</text>
</comment>
<sequence length="493" mass="52911">MSNDDSTPPGPDFQAGFADLIQQPIPEKPDPVREILAQPKLTPEQREQKRKELLERQREARNKTLLLPSLPTPSANDASSSAPQPLSTATTIVAGDTAPLRENMITQATAFLNAPSVRAAEMSKKIAFLENKGLNRREIDVALQRAGDGAQPAASSTAPPPVPARPVPLPGPVQQYPVMQQFVVYKPPPPVAFSRVLTMAVLASVGVTSMTVGLLAVVKVLVHPFVMAFSSYRGELYHHQADLLLNFTEDLKSLNTPWPDDEFRFPIGGVKPLLADDLAQKSLETRATLSELLASLRSYSPPSPLTDDPDDPLTDSLADSLVDLVPQQTPTTDLRASIASLMGYITQYTYPFPYNFINKDNPGSTIPLSPSGPFGGVDAEAREVQEVKTEIRSLKGMLLNRRNFPMVGAISPSLISSAATSPKIGVPSVPVYYRGSGSKSTSGSGGGWNPPNAGGAKATSPYRATEEPVGDYLTMGARTTREGDDVPESSVLY</sequence>
<keyword evidence="6 10" id="KW-0576">Peroxisome</keyword>
<dbReference type="PANTHER" id="PTHR23058">
    <property type="entry name" value="PEROXISOMAL MEMBRANE PROTEIN PEX14"/>
    <property type="match status" value="1"/>
</dbReference>
<dbReference type="OrthoDB" id="441517at2759"/>
<dbReference type="InterPro" id="IPR006785">
    <property type="entry name" value="Pex14_N"/>
</dbReference>
<gene>
    <name evidence="13" type="ORF">BC936DRAFT_139601</name>
</gene>